<evidence type="ECO:0000313" key="2">
    <source>
        <dbReference type="WBParaSite" id="JU765_v2.g11398.t1"/>
    </source>
</evidence>
<name>A0AC34PZ19_9BILA</name>
<reference evidence="2" key="1">
    <citation type="submission" date="2022-11" db="UniProtKB">
        <authorList>
            <consortium name="WormBaseParasite"/>
        </authorList>
    </citation>
    <scope>IDENTIFICATION</scope>
</reference>
<protein>
    <submittedName>
        <fullName evidence="2">Uncharacterized protein</fullName>
    </submittedName>
</protein>
<dbReference type="WBParaSite" id="JU765_v2.g11398.t1">
    <property type="protein sequence ID" value="JU765_v2.g11398.t1"/>
    <property type="gene ID" value="JU765_v2.g11398"/>
</dbReference>
<sequence>MDADDFNNNHLFPEFVDDEVKDDEVEYEEIEEDEIEDDEVIVDEVKDGGVKDDEGEVEESEVKPKSEDDLDVNFYDFDDKPFEDIPELADFCEDIDDKLTDAQMDDLFRQSIREMLFGFGDVRNPKEETIDELVRMAQYQIHCWVKDAMETTRRDKPDLMAIYYLARGQKNEALFKKAQDLLKHYGDVQDVLKVMSPDYKPNF</sequence>
<dbReference type="Proteomes" id="UP000887576">
    <property type="component" value="Unplaced"/>
</dbReference>
<accession>A0AC34PZ19</accession>
<organism evidence="1 2">
    <name type="scientific">Panagrolaimus sp. JU765</name>
    <dbReference type="NCBI Taxonomy" id="591449"/>
    <lineage>
        <taxon>Eukaryota</taxon>
        <taxon>Metazoa</taxon>
        <taxon>Ecdysozoa</taxon>
        <taxon>Nematoda</taxon>
        <taxon>Chromadorea</taxon>
        <taxon>Rhabditida</taxon>
        <taxon>Tylenchina</taxon>
        <taxon>Panagrolaimomorpha</taxon>
        <taxon>Panagrolaimoidea</taxon>
        <taxon>Panagrolaimidae</taxon>
        <taxon>Panagrolaimus</taxon>
    </lineage>
</organism>
<proteinExistence type="predicted"/>
<evidence type="ECO:0000313" key="1">
    <source>
        <dbReference type="Proteomes" id="UP000887576"/>
    </source>
</evidence>